<evidence type="ECO:0000256" key="1">
    <source>
        <dbReference type="ARBA" id="ARBA00004123"/>
    </source>
</evidence>
<dbReference type="Proteomes" id="UP000663846">
    <property type="component" value="Unassembled WGS sequence"/>
</dbReference>
<dbReference type="InterPro" id="IPR003107">
    <property type="entry name" value="HAT"/>
</dbReference>
<evidence type="ECO:0000256" key="3">
    <source>
        <dbReference type="ARBA" id="ARBA00022737"/>
    </source>
</evidence>
<dbReference type="InterPro" id="IPR013633">
    <property type="entry name" value="NRDE-2"/>
</dbReference>
<protein>
    <submittedName>
        <fullName evidence="6">Uncharacterized protein</fullName>
    </submittedName>
</protein>
<dbReference type="AlphaFoldDB" id="A0A8H3AFP2"/>
<proteinExistence type="inferred from homology"/>
<gene>
    <name evidence="6" type="ORF">RDB_LOCUS83445</name>
</gene>
<comment type="subcellular location">
    <subcellularLocation>
        <location evidence="1">Nucleus</location>
    </subcellularLocation>
</comment>
<feature type="compositionally biased region" description="Acidic residues" evidence="5">
    <location>
        <begin position="136"/>
        <end position="147"/>
    </location>
</feature>
<dbReference type="InterPro" id="IPR011990">
    <property type="entry name" value="TPR-like_helical_dom_sf"/>
</dbReference>
<feature type="compositionally biased region" description="Basic and acidic residues" evidence="5">
    <location>
        <begin position="298"/>
        <end position="316"/>
    </location>
</feature>
<feature type="region of interest" description="Disordered" evidence="5">
    <location>
        <begin position="298"/>
        <end position="332"/>
    </location>
</feature>
<dbReference type="GO" id="GO:0031048">
    <property type="term" value="P:regulatory ncRNA-mediated heterochromatin formation"/>
    <property type="evidence" value="ECO:0007669"/>
    <property type="project" value="TreeGrafter"/>
</dbReference>
<comment type="similarity">
    <text evidence="2">Belongs to the NRDE2 family.</text>
</comment>
<keyword evidence="4" id="KW-0539">Nucleus</keyword>
<feature type="compositionally biased region" description="Basic and acidic residues" evidence="5">
    <location>
        <begin position="1138"/>
        <end position="1151"/>
    </location>
</feature>
<dbReference type="EMBL" id="CAJMWS010000320">
    <property type="protein sequence ID" value="CAE6418922.1"/>
    <property type="molecule type" value="Genomic_DNA"/>
</dbReference>
<sequence>MSAPSFSSFPTFSSFPDIEGPKPKEKEKEKDKNKRSKREERERDRDRHKSRDDRDRHKDKKRDERSRSPRRRDKDKSRDVKESSKHRDRDDKHRDDRDRHSKRDKKAEKAYRDEKRRERKSGRGEKEKGREKDIDSSSELEELGETYDFERDLDNARKQQAILKDEQRAEHELLDLSNLCMVDGKGDIQLMQYGYLDSGKVPRFMRAGYGNVLGAPPGWKIIRGRGSNRQVELGKGGRPPGKRYIDRRAIPSTTRRLIPSKSAAPLTLEEEEEGFIRVNKRRKLKHDDLADEVDDLGKVKRREEGPTYREITRVDSDSSPSDVSDEESDTELVTPELTRAGKLAARVKEYPTDVCAWMALLKHNVAPAQNELARAEMAVSVLSKALAAHPANRQSPSLRLRFLRAGEIVWPSQQLEKEWESVLMDFPHDGDVWTEWVGWRMRVVRVMNGVEDTIHDIAHAFEVLRGNTEELEMQRLRLFWKACVWLRQAGYVERAISAMQAQIEITFFPPSNRPSTFPDTLKMFEQFWDSEVPRIGEEGAQGWASWVSGDGAVDVYGAEQIFSPLQDPPTDPYQHWGQREKTMDSTLTHPLRLRTANFRLDDPHRIVVLSDFSSILTPLITPISRRNLLFVCLHFLGLHTPGSTPPPDDIWADDRWMKRDDDLFPKQLKSAGPRVLDGGALVGHERVLRPGWGPVKEWGWGAGRVVGAESDVVAGGRMWEVEDLIRVDSDFTSRVFAMLSPVVQDEMWDEHWLAFEAVSNPRKAVKLSRTQLAQDQTSLYRWATHARLERARNKSDEASKIYRVNLANANIRERRPGELELWWDWSEMEWLRNNVDDALQVVLMAIDISSANPTDILRAKRIYDTSFKNDFSSDLMARVALVKLRALLELLSTNSLSSTLDIYNHHLQTSQFLHHTAEHEALVLSATLCAFHYSRTLGKPCPPSLLRDQATAAIKLYPGNTILLGIFLESERGEKVWGRVRTAVSDIILQEDLRDDMKTEVSLARVLWAVWVEGWEHGNYEQERVRNVLSKAVNDHRMRQSPVLWRIYLAFEIRAGQLTRAKALLHQAIGACPWVKDFYLLPFDQLRSVFTHTQLDFWTNAMAERQIRTRTDIEELLIDWVPDGDSDSEAEPEGEQEIESRAQELRRLRPY</sequence>
<feature type="region of interest" description="Disordered" evidence="5">
    <location>
        <begin position="1122"/>
        <end position="1151"/>
    </location>
</feature>
<keyword evidence="3" id="KW-0677">Repeat</keyword>
<dbReference type="GO" id="GO:0071013">
    <property type="term" value="C:catalytic step 2 spliceosome"/>
    <property type="evidence" value="ECO:0007669"/>
    <property type="project" value="TreeGrafter"/>
</dbReference>
<accession>A0A8H3AFP2</accession>
<feature type="compositionally biased region" description="Low complexity" evidence="5">
    <location>
        <begin position="1"/>
        <end position="16"/>
    </location>
</feature>
<dbReference type="PANTHER" id="PTHR13471">
    <property type="entry name" value="TETRATRICOPEPTIDE-LIKE HELICAL"/>
    <property type="match status" value="1"/>
</dbReference>
<dbReference type="GO" id="GO:0006396">
    <property type="term" value="P:RNA processing"/>
    <property type="evidence" value="ECO:0007669"/>
    <property type="project" value="InterPro"/>
</dbReference>
<dbReference type="Gene3D" id="1.25.40.10">
    <property type="entry name" value="Tetratricopeptide repeat domain"/>
    <property type="match status" value="1"/>
</dbReference>
<evidence type="ECO:0000313" key="7">
    <source>
        <dbReference type="Proteomes" id="UP000663846"/>
    </source>
</evidence>
<dbReference type="Pfam" id="PF08424">
    <property type="entry name" value="NRDE-2"/>
    <property type="match status" value="1"/>
</dbReference>
<reference evidence="6" key="1">
    <citation type="submission" date="2021-01" db="EMBL/GenBank/DDBJ databases">
        <authorList>
            <person name="Kaushik A."/>
        </authorList>
    </citation>
    <scope>NUCLEOTIDE SEQUENCE</scope>
    <source>
        <strain evidence="6">AG1-1C</strain>
    </source>
</reference>
<feature type="compositionally biased region" description="Basic and acidic residues" evidence="5">
    <location>
        <begin position="19"/>
        <end position="135"/>
    </location>
</feature>
<dbReference type="SMART" id="SM00386">
    <property type="entry name" value="HAT"/>
    <property type="match status" value="2"/>
</dbReference>
<evidence type="ECO:0000256" key="5">
    <source>
        <dbReference type="SAM" id="MobiDB-lite"/>
    </source>
</evidence>
<organism evidence="6 7">
    <name type="scientific">Rhizoctonia solani</name>
    <dbReference type="NCBI Taxonomy" id="456999"/>
    <lineage>
        <taxon>Eukaryota</taxon>
        <taxon>Fungi</taxon>
        <taxon>Dikarya</taxon>
        <taxon>Basidiomycota</taxon>
        <taxon>Agaricomycotina</taxon>
        <taxon>Agaricomycetes</taxon>
        <taxon>Cantharellales</taxon>
        <taxon>Ceratobasidiaceae</taxon>
        <taxon>Rhizoctonia</taxon>
    </lineage>
</organism>
<comment type="caution">
    <text evidence="6">The sequence shown here is derived from an EMBL/GenBank/DDBJ whole genome shotgun (WGS) entry which is preliminary data.</text>
</comment>
<name>A0A8H3AFP2_9AGAM</name>
<feature type="compositionally biased region" description="Acidic residues" evidence="5">
    <location>
        <begin position="1122"/>
        <end position="1137"/>
    </location>
</feature>
<evidence type="ECO:0000256" key="2">
    <source>
        <dbReference type="ARBA" id="ARBA00009265"/>
    </source>
</evidence>
<dbReference type="GO" id="GO:1902369">
    <property type="term" value="P:negative regulation of RNA catabolic process"/>
    <property type="evidence" value="ECO:0007669"/>
    <property type="project" value="TreeGrafter"/>
</dbReference>
<evidence type="ECO:0000313" key="6">
    <source>
        <dbReference type="EMBL" id="CAE6418922.1"/>
    </source>
</evidence>
<feature type="region of interest" description="Disordered" evidence="5">
    <location>
        <begin position="1"/>
        <end position="147"/>
    </location>
</feature>
<dbReference type="PANTHER" id="PTHR13471:SF0">
    <property type="entry name" value="NUCLEAR EXOSOME REGULATOR NRDE2"/>
    <property type="match status" value="1"/>
</dbReference>
<evidence type="ECO:0000256" key="4">
    <source>
        <dbReference type="ARBA" id="ARBA00023242"/>
    </source>
</evidence>